<dbReference type="SUPFAM" id="SSF46785">
    <property type="entry name" value="Winged helix' DNA-binding domain"/>
    <property type="match status" value="1"/>
</dbReference>
<dbReference type="GO" id="GO:0003677">
    <property type="term" value="F:DNA binding"/>
    <property type="evidence" value="ECO:0007669"/>
    <property type="project" value="UniProtKB-KW"/>
</dbReference>
<dbReference type="InterPro" id="IPR008920">
    <property type="entry name" value="TF_FadR/GntR_C"/>
</dbReference>
<keyword evidence="6" id="KW-1185">Reference proteome</keyword>
<dbReference type="Pfam" id="PF07729">
    <property type="entry name" value="FCD"/>
    <property type="match status" value="1"/>
</dbReference>
<dbReference type="RefSeq" id="WP_069111746.1">
    <property type="nucleotide sequence ID" value="NZ_FNUC01000003.1"/>
</dbReference>
<sequence length="235" mass="25864">MVTTDALTESSTLPETVADWIERAIIDGRFPEGARIRELAIAKELEVSRAPVREALRVLAGRGLVRHVPNVGAVSSGMSRQTVREVYGLRALIEADMARAAVPRLGPAEVERMEALLAQVLELSASGEWELMFQTAWRWREILYDASGNRTALEVVRQLRARISSVPHGLRDDPEHVTLNNIFYRQATTAVRNGNAEAVAALVSAFLCQTGDQVLEYFRQRVAGADEPAAGHRPA</sequence>
<name>A0A1H5MHJ0_9ACTN</name>
<dbReference type="InterPro" id="IPR000524">
    <property type="entry name" value="Tscrpt_reg_HTH_GntR"/>
</dbReference>
<evidence type="ECO:0000259" key="4">
    <source>
        <dbReference type="PROSITE" id="PS50949"/>
    </source>
</evidence>
<dbReference type="SMART" id="SM00345">
    <property type="entry name" value="HTH_GNTR"/>
    <property type="match status" value="1"/>
</dbReference>
<keyword evidence="2 5" id="KW-0238">DNA-binding</keyword>
<protein>
    <submittedName>
        <fullName evidence="5">DNA-binding transcriptional regulator, GntR family</fullName>
    </submittedName>
</protein>
<dbReference type="STRING" id="561176.SAMN04488561_3187"/>
<evidence type="ECO:0000256" key="1">
    <source>
        <dbReference type="ARBA" id="ARBA00023015"/>
    </source>
</evidence>
<dbReference type="InterPro" id="IPR036388">
    <property type="entry name" value="WH-like_DNA-bd_sf"/>
</dbReference>
<evidence type="ECO:0000313" key="5">
    <source>
        <dbReference type="EMBL" id="SEE88859.1"/>
    </source>
</evidence>
<proteinExistence type="predicted"/>
<accession>A0A1H5MHJ0</accession>
<dbReference type="Gene3D" id="1.20.120.530">
    <property type="entry name" value="GntR ligand-binding domain-like"/>
    <property type="match status" value="1"/>
</dbReference>
<dbReference type="SUPFAM" id="SSF48008">
    <property type="entry name" value="GntR ligand-binding domain-like"/>
    <property type="match status" value="1"/>
</dbReference>
<gene>
    <name evidence="5" type="ORF">SAMN04488561_3187</name>
</gene>
<dbReference type="PANTHER" id="PTHR43537:SF24">
    <property type="entry name" value="GLUCONATE OPERON TRANSCRIPTIONAL REPRESSOR"/>
    <property type="match status" value="1"/>
</dbReference>
<dbReference type="AlphaFoldDB" id="A0A1H5MHJ0"/>
<dbReference type="GO" id="GO:0003700">
    <property type="term" value="F:DNA-binding transcription factor activity"/>
    <property type="evidence" value="ECO:0007669"/>
    <property type="project" value="InterPro"/>
</dbReference>
<dbReference type="InterPro" id="IPR011711">
    <property type="entry name" value="GntR_C"/>
</dbReference>
<keyword evidence="3" id="KW-0804">Transcription</keyword>
<dbReference type="SMART" id="SM00895">
    <property type="entry name" value="FCD"/>
    <property type="match status" value="1"/>
</dbReference>
<dbReference type="Proteomes" id="UP000181980">
    <property type="component" value="Unassembled WGS sequence"/>
</dbReference>
<feature type="domain" description="HTH gntR-type" evidence="4">
    <location>
        <begin position="11"/>
        <end position="78"/>
    </location>
</feature>
<dbReference type="PROSITE" id="PS50949">
    <property type="entry name" value="HTH_GNTR"/>
    <property type="match status" value="1"/>
</dbReference>
<organism evidence="5 6">
    <name type="scientific">Jiangella alba</name>
    <dbReference type="NCBI Taxonomy" id="561176"/>
    <lineage>
        <taxon>Bacteria</taxon>
        <taxon>Bacillati</taxon>
        <taxon>Actinomycetota</taxon>
        <taxon>Actinomycetes</taxon>
        <taxon>Jiangellales</taxon>
        <taxon>Jiangellaceae</taxon>
        <taxon>Jiangella</taxon>
    </lineage>
</organism>
<evidence type="ECO:0000313" key="6">
    <source>
        <dbReference type="Proteomes" id="UP000181980"/>
    </source>
</evidence>
<dbReference type="Pfam" id="PF00392">
    <property type="entry name" value="GntR"/>
    <property type="match status" value="1"/>
</dbReference>
<dbReference type="CDD" id="cd07377">
    <property type="entry name" value="WHTH_GntR"/>
    <property type="match status" value="1"/>
</dbReference>
<keyword evidence="1" id="KW-0805">Transcription regulation</keyword>
<dbReference type="Gene3D" id="1.10.10.10">
    <property type="entry name" value="Winged helix-like DNA-binding domain superfamily/Winged helix DNA-binding domain"/>
    <property type="match status" value="1"/>
</dbReference>
<evidence type="ECO:0000256" key="3">
    <source>
        <dbReference type="ARBA" id="ARBA00023163"/>
    </source>
</evidence>
<dbReference type="EMBL" id="FNUC01000003">
    <property type="protein sequence ID" value="SEE88859.1"/>
    <property type="molecule type" value="Genomic_DNA"/>
</dbReference>
<dbReference type="PANTHER" id="PTHR43537">
    <property type="entry name" value="TRANSCRIPTIONAL REGULATOR, GNTR FAMILY"/>
    <property type="match status" value="1"/>
</dbReference>
<evidence type="ECO:0000256" key="2">
    <source>
        <dbReference type="ARBA" id="ARBA00023125"/>
    </source>
</evidence>
<reference evidence="6" key="1">
    <citation type="submission" date="2016-10" db="EMBL/GenBank/DDBJ databases">
        <authorList>
            <person name="Varghese N."/>
            <person name="Submissions S."/>
        </authorList>
    </citation>
    <scope>NUCLEOTIDE SEQUENCE [LARGE SCALE GENOMIC DNA]</scope>
    <source>
        <strain evidence="6">DSM 45237</strain>
    </source>
</reference>
<dbReference type="InterPro" id="IPR036390">
    <property type="entry name" value="WH_DNA-bd_sf"/>
</dbReference>